<name>A0A323UR31_9RHOO</name>
<dbReference type="InterPro" id="IPR005702">
    <property type="entry name" value="Wzc-like_C"/>
</dbReference>
<dbReference type="PANTHER" id="PTHR32309:SF31">
    <property type="entry name" value="CAPSULAR EXOPOLYSACCHARIDE FAMILY"/>
    <property type="match status" value="1"/>
</dbReference>
<dbReference type="GO" id="GO:0016301">
    <property type="term" value="F:kinase activity"/>
    <property type="evidence" value="ECO:0007669"/>
    <property type="project" value="UniProtKB-KW"/>
</dbReference>
<keyword evidence="4" id="KW-1185">Reference proteome</keyword>
<dbReference type="InterPro" id="IPR027417">
    <property type="entry name" value="P-loop_NTPase"/>
</dbReference>
<evidence type="ECO:0000256" key="2">
    <source>
        <dbReference type="ARBA" id="ARBA00022840"/>
    </source>
</evidence>
<keyword evidence="1" id="KW-0547">Nucleotide-binding</keyword>
<protein>
    <submittedName>
        <fullName evidence="3">Chain length determinant protein tyrosine kinase EpsG</fullName>
    </submittedName>
</protein>
<dbReference type="CDD" id="cd05387">
    <property type="entry name" value="BY-kinase"/>
    <property type="match status" value="1"/>
</dbReference>
<sequence length="288" mass="31336">MNAPSNHEFASNESSIGTILVQSGRIKAEDVERVSRLQQEENLRFGDAAIKLGLATLSDIQFALSRQYDYPYLQRGESRVSEMLIAAYNPFSPQVEALRALRSQLILRFGDARMCRKSLAIVSAEDNAGRSWLAANLAVIFSQLGERTLLIDADLRQPSQHVLFGLENQVGLSNVLSGRSKSDSIVKIPDLIGLSVLTSGPIPPNPQELLERQILPQLLEQYSESFDVVIIDTPSANQAADCYAVASRAGGALLVGRKNRSRVSDMRALVEKLSETGVGIVGSVLNDG</sequence>
<organism evidence="3 4">
    <name type="scientific">Parazoarcus communis SWub3 = DSM 12120</name>
    <dbReference type="NCBI Taxonomy" id="1121029"/>
    <lineage>
        <taxon>Bacteria</taxon>
        <taxon>Pseudomonadati</taxon>
        <taxon>Pseudomonadota</taxon>
        <taxon>Betaproteobacteria</taxon>
        <taxon>Rhodocyclales</taxon>
        <taxon>Zoogloeaceae</taxon>
        <taxon>Parazoarcus</taxon>
    </lineage>
</organism>
<dbReference type="InterPro" id="IPR017479">
    <property type="entry name" value="Tyr_kinase_chain_length_EpsG"/>
</dbReference>
<dbReference type="PANTHER" id="PTHR32309">
    <property type="entry name" value="TYROSINE-PROTEIN KINASE"/>
    <property type="match status" value="1"/>
</dbReference>
<comment type="caution">
    <text evidence="3">The sequence shown here is derived from an EMBL/GenBank/DDBJ whole genome shotgun (WGS) entry which is preliminary data.</text>
</comment>
<evidence type="ECO:0000313" key="3">
    <source>
        <dbReference type="EMBL" id="PZA14483.1"/>
    </source>
</evidence>
<evidence type="ECO:0000256" key="1">
    <source>
        <dbReference type="ARBA" id="ARBA00022741"/>
    </source>
</evidence>
<dbReference type="SUPFAM" id="SSF52540">
    <property type="entry name" value="P-loop containing nucleoside triphosphate hydrolases"/>
    <property type="match status" value="1"/>
</dbReference>
<dbReference type="AlphaFoldDB" id="A0A323UR31"/>
<keyword evidence="3" id="KW-0418">Kinase</keyword>
<dbReference type="Gene3D" id="3.40.50.300">
    <property type="entry name" value="P-loop containing nucleotide triphosphate hydrolases"/>
    <property type="match status" value="1"/>
</dbReference>
<keyword evidence="3" id="KW-0808">Transferase</keyword>
<accession>A0A323UR31</accession>
<gene>
    <name evidence="3" type="primary">epsG</name>
    <name evidence="3" type="ORF">DNK49_21635</name>
</gene>
<dbReference type="GO" id="GO:0005524">
    <property type="term" value="F:ATP binding"/>
    <property type="evidence" value="ECO:0007669"/>
    <property type="project" value="UniProtKB-KW"/>
</dbReference>
<dbReference type="NCBIfam" id="TIGR03029">
    <property type="entry name" value="EpsG"/>
    <property type="match status" value="1"/>
</dbReference>
<reference evidence="3 4" key="1">
    <citation type="submission" date="2018-06" db="EMBL/GenBank/DDBJ databases">
        <title>Azoarcus communis strain SWub3 genome.</title>
        <authorList>
            <person name="Zorraquino Salvo V."/>
            <person name="Toubiana D."/>
            <person name="Blumwald E."/>
        </authorList>
    </citation>
    <scope>NUCLEOTIDE SEQUENCE [LARGE SCALE GENOMIC DNA]</scope>
    <source>
        <strain evidence="3 4">SWub3</strain>
    </source>
</reference>
<dbReference type="NCBIfam" id="TIGR01007">
    <property type="entry name" value="eps_fam"/>
    <property type="match status" value="1"/>
</dbReference>
<dbReference type="Proteomes" id="UP000248259">
    <property type="component" value="Unassembled WGS sequence"/>
</dbReference>
<dbReference type="InterPro" id="IPR050445">
    <property type="entry name" value="Bact_polysacc_biosynth/exp"/>
</dbReference>
<proteinExistence type="predicted"/>
<dbReference type="EMBL" id="QKOE01000030">
    <property type="protein sequence ID" value="PZA14483.1"/>
    <property type="molecule type" value="Genomic_DNA"/>
</dbReference>
<dbReference type="OrthoDB" id="9808257at2"/>
<dbReference type="SUPFAM" id="SSF160246">
    <property type="entry name" value="EspE N-terminal domain-like"/>
    <property type="match status" value="1"/>
</dbReference>
<evidence type="ECO:0000313" key="4">
    <source>
        <dbReference type="Proteomes" id="UP000248259"/>
    </source>
</evidence>
<dbReference type="InterPro" id="IPR037257">
    <property type="entry name" value="T2SS_E_N_sf"/>
</dbReference>
<keyword evidence="2" id="KW-0067">ATP-binding</keyword>